<dbReference type="Proteomes" id="UP000828924">
    <property type="component" value="Chromosome"/>
</dbReference>
<name>A0ABY3WPJ9_9ACTN</name>
<dbReference type="InterPro" id="IPR014748">
    <property type="entry name" value="Enoyl-CoA_hydra_C"/>
</dbReference>
<dbReference type="InterPro" id="IPR029045">
    <property type="entry name" value="ClpP/crotonase-like_dom_sf"/>
</dbReference>
<dbReference type="InterPro" id="IPR001753">
    <property type="entry name" value="Enoyl-CoA_hydra/iso"/>
</dbReference>
<dbReference type="SUPFAM" id="SSF52096">
    <property type="entry name" value="ClpP/crotonase"/>
    <property type="match status" value="1"/>
</dbReference>
<evidence type="ECO:0000256" key="1">
    <source>
        <dbReference type="ARBA" id="ARBA00005254"/>
    </source>
</evidence>
<keyword evidence="2" id="KW-0456">Lyase</keyword>
<dbReference type="Gene3D" id="3.90.226.10">
    <property type="entry name" value="2-enoyl-CoA Hydratase, Chain A, domain 1"/>
    <property type="match status" value="1"/>
</dbReference>
<comment type="catalytic activity">
    <reaction evidence="4">
        <text>a 4-saturated-(3S)-3-hydroxyacyl-CoA = a (3E)-enoyl-CoA + H2O</text>
        <dbReference type="Rhea" id="RHEA:20724"/>
        <dbReference type="ChEBI" id="CHEBI:15377"/>
        <dbReference type="ChEBI" id="CHEBI:58521"/>
        <dbReference type="ChEBI" id="CHEBI:137480"/>
        <dbReference type="EC" id="4.2.1.17"/>
    </reaction>
</comment>
<dbReference type="Gene3D" id="1.10.12.10">
    <property type="entry name" value="Lyase 2-enoyl-coa Hydratase, Chain A, domain 2"/>
    <property type="match status" value="1"/>
</dbReference>
<evidence type="ECO:0000256" key="5">
    <source>
        <dbReference type="RuleBase" id="RU003707"/>
    </source>
</evidence>
<dbReference type="PANTHER" id="PTHR11941">
    <property type="entry name" value="ENOYL-COA HYDRATASE-RELATED"/>
    <property type="match status" value="1"/>
</dbReference>
<dbReference type="CDD" id="cd06558">
    <property type="entry name" value="crotonase-like"/>
    <property type="match status" value="1"/>
</dbReference>
<evidence type="ECO:0000313" key="8">
    <source>
        <dbReference type="Proteomes" id="UP000828924"/>
    </source>
</evidence>
<dbReference type="PROSITE" id="PS00166">
    <property type="entry name" value="ENOYL_COA_HYDRATASE"/>
    <property type="match status" value="1"/>
</dbReference>
<evidence type="ECO:0000256" key="6">
    <source>
        <dbReference type="SAM" id="MobiDB-lite"/>
    </source>
</evidence>
<evidence type="ECO:0000256" key="4">
    <source>
        <dbReference type="ARBA" id="ARBA00023717"/>
    </source>
</evidence>
<comment type="similarity">
    <text evidence="1 5">Belongs to the enoyl-CoA hydratase/isomerase family.</text>
</comment>
<organism evidence="7 8">
    <name type="scientific">Streptomyces formicae</name>
    <dbReference type="NCBI Taxonomy" id="1616117"/>
    <lineage>
        <taxon>Bacteria</taxon>
        <taxon>Bacillati</taxon>
        <taxon>Actinomycetota</taxon>
        <taxon>Actinomycetes</taxon>
        <taxon>Kitasatosporales</taxon>
        <taxon>Streptomycetaceae</taxon>
        <taxon>Streptomyces</taxon>
    </lineage>
</organism>
<dbReference type="EMBL" id="CP071872">
    <property type="protein sequence ID" value="UNM13511.1"/>
    <property type="molecule type" value="Genomic_DNA"/>
</dbReference>
<sequence>MLVKSSAPDSIPDFDSTRSRGDHVTADTNGSIGFELDRSARVATLTIDRPAKLNAVTPQMARELIRAVDACNDDPGVRAVIVTGAGERSFSVGSDIDALDGYATPWDFRNRTDYCDALRCLRKPSIAAVNGYALGGGLETALSCDIRIAATTARLGAPEVKLGWIGGGGMSAFLSRAAGPGNAAVMLMTGDPVDAEQALRWHLVSDVTEPGELLPRARGLAAAIAARAPIAVETAKANLRAAASMPEEEALRYERDLQTVCFATEDAQEGRRAFAEKRAPVFRRR</sequence>
<comment type="catalytic activity">
    <reaction evidence="3">
        <text>a (3S)-3-hydroxyacyl-CoA = a (2E)-enoyl-CoA + H2O</text>
        <dbReference type="Rhea" id="RHEA:16105"/>
        <dbReference type="ChEBI" id="CHEBI:15377"/>
        <dbReference type="ChEBI" id="CHEBI:57318"/>
        <dbReference type="ChEBI" id="CHEBI:58856"/>
        <dbReference type="EC" id="4.2.1.17"/>
    </reaction>
</comment>
<dbReference type="Pfam" id="PF00378">
    <property type="entry name" value="ECH_1"/>
    <property type="match status" value="1"/>
</dbReference>
<dbReference type="PANTHER" id="PTHR11941:SF54">
    <property type="entry name" value="ENOYL-COA HYDRATASE, MITOCHONDRIAL"/>
    <property type="match status" value="1"/>
</dbReference>
<accession>A0ABY3WPJ9</accession>
<evidence type="ECO:0000256" key="2">
    <source>
        <dbReference type="ARBA" id="ARBA00023239"/>
    </source>
</evidence>
<gene>
    <name evidence="7" type="ORF">J4032_20345</name>
</gene>
<feature type="region of interest" description="Disordered" evidence="6">
    <location>
        <begin position="1"/>
        <end position="28"/>
    </location>
</feature>
<dbReference type="InterPro" id="IPR018376">
    <property type="entry name" value="Enoyl-CoA_hyd/isom_CS"/>
</dbReference>
<evidence type="ECO:0000256" key="3">
    <source>
        <dbReference type="ARBA" id="ARBA00023709"/>
    </source>
</evidence>
<protein>
    <submittedName>
        <fullName evidence="7">Enoyl-CoA hydratase/isomerase family protein</fullName>
    </submittedName>
</protein>
<proteinExistence type="inferred from homology"/>
<reference evidence="7 8" key="1">
    <citation type="submission" date="2021-03" db="EMBL/GenBank/DDBJ databases">
        <title>Complete genome of Streptomyces formicae strain 1H-GS9 (DSM 100524).</title>
        <authorList>
            <person name="Atanasov K.E."/>
            <person name="Altabella T."/>
            <person name="Ferrer A."/>
        </authorList>
    </citation>
    <scope>NUCLEOTIDE SEQUENCE [LARGE SCALE GENOMIC DNA]</scope>
    <source>
        <strain evidence="7 8">1H-GS9</strain>
    </source>
</reference>
<keyword evidence="8" id="KW-1185">Reference proteome</keyword>
<feature type="compositionally biased region" description="Basic and acidic residues" evidence="6">
    <location>
        <begin position="15"/>
        <end position="25"/>
    </location>
</feature>
<evidence type="ECO:0000313" key="7">
    <source>
        <dbReference type="EMBL" id="UNM13511.1"/>
    </source>
</evidence>